<dbReference type="PROSITE" id="PS50076">
    <property type="entry name" value="DNAJ_2"/>
    <property type="match status" value="1"/>
</dbReference>
<dbReference type="InterPro" id="IPR018253">
    <property type="entry name" value="DnaJ_domain_CS"/>
</dbReference>
<feature type="compositionally biased region" description="Basic residues" evidence="2">
    <location>
        <begin position="861"/>
        <end position="874"/>
    </location>
</feature>
<feature type="compositionally biased region" description="Low complexity" evidence="2">
    <location>
        <begin position="716"/>
        <end position="736"/>
    </location>
</feature>
<dbReference type="PROSITE" id="PS00636">
    <property type="entry name" value="DNAJ_1"/>
    <property type="match status" value="1"/>
</dbReference>
<keyword evidence="5" id="KW-1185">Reference proteome</keyword>
<feature type="region of interest" description="Disordered" evidence="2">
    <location>
        <begin position="313"/>
        <end position="365"/>
    </location>
</feature>
<dbReference type="InterPro" id="IPR001623">
    <property type="entry name" value="DnaJ_domain"/>
</dbReference>
<feature type="region of interest" description="Disordered" evidence="2">
    <location>
        <begin position="826"/>
        <end position="880"/>
    </location>
</feature>
<evidence type="ECO:0000259" key="3">
    <source>
        <dbReference type="PROSITE" id="PS50076"/>
    </source>
</evidence>
<evidence type="ECO:0000256" key="1">
    <source>
        <dbReference type="SAM" id="Coils"/>
    </source>
</evidence>
<evidence type="ECO:0000256" key="2">
    <source>
        <dbReference type="SAM" id="MobiDB-lite"/>
    </source>
</evidence>
<feature type="compositionally biased region" description="Basic and acidic residues" evidence="2">
    <location>
        <begin position="660"/>
        <end position="669"/>
    </location>
</feature>
<feature type="region of interest" description="Disordered" evidence="2">
    <location>
        <begin position="606"/>
        <end position="799"/>
    </location>
</feature>
<proteinExistence type="predicted"/>
<dbReference type="PANTHER" id="PTHR43908:SF3">
    <property type="entry name" value="AT29763P-RELATED"/>
    <property type="match status" value="1"/>
</dbReference>
<sequence length="1242" mass="136768">MSLDNEEAAASCLEKATAAYENGDETRALHFAEKAVRMSAKNPRAQQLIEQIKQWGSDSENAALVKKTLEADYYTVLDIAREDQIPEGTLRKAYLRQSKSVHPDKNRARGADDAFKRLGLAYDTLRDPMKKASYDQTLNDMGSSAAARARAAASAAREEAARYEEMARQAAAQRAAAQAPPSMTPEKEVRAALHSAKLSQLRAACKVLNIYTIGNKTALVDRLAVHFIQADCHSSANKISPVERCRELIREMRVVRQMEQARKVGVSRILYDTVQARYEALDPDAAKETEWKPNETDTEALRRAFRQEQEKLEREKLEQERQRQEKLRQEKERQEKQRQAEAEAAARLRQAQKAEQDRKAAEKAAAIDLKRREAERKAEERRLAAEKQREKERLASERRAQAARAATLAAEQRRAAAVAAELERIEAARQAAARAKILFFQILRDEDVLELFQRLDLATLHALRSTCHRLAVCVRTTIRSSSWRAVASNVHDLADQVPAKDVTRWLGQRFNQDLSAPSASLLCDEFSARLGFSLDSRFCWFEMLVVSAWASIQRVRAGNADSSDEEVLEHVKIPKSRGRRKKVAPRAVPTLEATQFFQDVDDDECEQVVGHGHSEEQSGVAKGHAHQSSAPRKRGVANKDDQSVAGGKRGRKTTAPAAHGKSELDRSLPPREPVPGASRVLPARARMQPARFLAPDSGASDEGEDEPTLGTPTGTAGAAKAARSNASMAASAAPLSKRSVTKTAVGAKRPKIVRPISTDSSDDEAPPQHKAKQQQPAQSLGDEEGKETDSDTPADERVLISEYMRVARLPLEEYMREAPALLLDREQKSLASPSKTARCPAKLQNSRAREEKTQQEGIMPKVKKPKVSKTKKSRASASMDDEILSGDEAWAEHEEAPLALGRAPRKTSSCFARGGATGANRTKQAEARNQAQTKKQELHEEIEDLQGWRPPTWLECQSDSEDDEETARSKRSMKAQLKANRAAGTASKAAPSASASQSDRHASTANSPAARVGSCASPSSKEKGPSSKEKGIPTAHPLGDSQHARSACGRPFPRVHLKLSTGSFTSAETTDSGSSAPTIKCVATLKVACDASEVLDQLDDQELLDSIDALPQGIFEGMEVPTVLLVEKQTTTEFFRNRLAPDGETIKKSAKRSRDVADVTTLPSKSARSNTGYSEGQKNETEWDAARVGKAVRALLRKQEEPGNMSIKEIRRRLEEKLGFELKQFKDVIKDASVQFVLSLKA</sequence>
<feature type="domain" description="J" evidence="3">
    <location>
        <begin position="72"/>
        <end position="138"/>
    </location>
</feature>
<keyword evidence="1" id="KW-0175">Coiled coil</keyword>
<accession>A0AB34K6H1</accession>
<feature type="compositionally biased region" description="Polar residues" evidence="2">
    <location>
        <begin position="1161"/>
        <end position="1176"/>
    </location>
</feature>
<dbReference type="GO" id="GO:0005789">
    <property type="term" value="C:endoplasmic reticulum membrane"/>
    <property type="evidence" value="ECO:0007669"/>
    <property type="project" value="TreeGrafter"/>
</dbReference>
<dbReference type="CDD" id="cd06257">
    <property type="entry name" value="DnaJ"/>
    <property type="match status" value="1"/>
</dbReference>
<dbReference type="GO" id="GO:0071218">
    <property type="term" value="P:cellular response to misfolded protein"/>
    <property type="evidence" value="ECO:0007669"/>
    <property type="project" value="TreeGrafter"/>
</dbReference>
<feature type="region of interest" description="Disordered" evidence="2">
    <location>
        <begin position="1146"/>
        <end position="1181"/>
    </location>
</feature>
<dbReference type="Proteomes" id="UP001515480">
    <property type="component" value="Unassembled WGS sequence"/>
</dbReference>
<evidence type="ECO:0000313" key="4">
    <source>
        <dbReference type="EMBL" id="KAL1529875.1"/>
    </source>
</evidence>
<dbReference type="Pfam" id="PF08766">
    <property type="entry name" value="DEK_C"/>
    <property type="match status" value="1"/>
</dbReference>
<comment type="caution">
    <text evidence="4">The sequence shown here is derived from an EMBL/GenBank/DDBJ whole genome shotgun (WGS) entry which is preliminary data.</text>
</comment>
<feature type="compositionally biased region" description="Low complexity" evidence="2">
    <location>
        <begin position="982"/>
        <end position="997"/>
    </location>
</feature>
<gene>
    <name evidence="4" type="ORF">AB1Y20_000805</name>
</gene>
<name>A0AB34K6H1_PRYPA</name>
<dbReference type="EMBL" id="JBGBPQ010000001">
    <property type="protein sequence ID" value="KAL1529875.1"/>
    <property type="molecule type" value="Genomic_DNA"/>
</dbReference>
<feature type="coiled-coil region" evidence="1">
    <location>
        <begin position="146"/>
        <end position="173"/>
    </location>
</feature>
<protein>
    <recommendedName>
        <fullName evidence="3">J domain-containing protein</fullName>
    </recommendedName>
</protein>
<evidence type="ECO:0000313" key="5">
    <source>
        <dbReference type="Proteomes" id="UP001515480"/>
    </source>
</evidence>
<feature type="compositionally biased region" description="Polar residues" evidence="2">
    <location>
        <begin position="919"/>
        <end position="933"/>
    </location>
</feature>
<feature type="compositionally biased region" description="Acidic residues" evidence="2">
    <location>
        <begin position="781"/>
        <end position="793"/>
    </location>
</feature>
<dbReference type="InterPro" id="IPR014876">
    <property type="entry name" value="DEK_C"/>
</dbReference>
<reference evidence="4 5" key="1">
    <citation type="journal article" date="2024" name="Science">
        <title>Giant polyketide synthase enzymes in the biosynthesis of giant marine polyether toxins.</title>
        <authorList>
            <person name="Fallon T.R."/>
            <person name="Shende V.V."/>
            <person name="Wierzbicki I.H."/>
            <person name="Pendleton A.L."/>
            <person name="Watervoot N.F."/>
            <person name="Auber R.P."/>
            <person name="Gonzalez D.J."/>
            <person name="Wisecaver J.H."/>
            <person name="Moore B.S."/>
        </authorList>
    </citation>
    <scope>NUCLEOTIDE SEQUENCE [LARGE SCALE GENOMIC DNA]</scope>
    <source>
        <strain evidence="4 5">12B1</strain>
    </source>
</reference>
<dbReference type="InterPro" id="IPR051100">
    <property type="entry name" value="DnaJ_subfamily_B/C"/>
</dbReference>
<feature type="compositionally biased region" description="Basic and acidic residues" evidence="2">
    <location>
        <begin position="313"/>
        <end position="362"/>
    </location>
</feature>
<dbReference type="InterPro" id="IPR036869">
    <property type="entry name" value="J_dom_sf"/>
</dbReference>
<feature type="compositionally biased region" description="Basic and acidic residues" evidence="2">
    <location>
        <begin position="1146"/>
        <end position="1157"/>
    </location>
</feature>
<dbReference type="Gene3D" id="1.10.287.110">
    <property type="entry name" value="DnaJ domain"/>
    <property type="match status" value="1"/>
</dbReference>
<organism evidence="4 5">
    <name type="scientific">Prymnesium parvum</name>
    <name type="common">Toxic golden alga</name>
    <dbReference type="NCBI Taxonomy" id="97485"/>
    <lineage>
        <taxon>Eukaryota</taxon>
        <taxon>Haptista</taxon>
        <taxon>Haptophyta</taxon>
        <taxon>Prymnesiophyceae</taxon>
        <taxon>Prymnesiales</taxon>
        <taxon>Prymnesiaceae</taxon>
        <taxon>Prymnesium</taxon>
    </lineage>
</organism>
<dbReference type="AlphaFoldDB" id="A0AB34K6H1"/>
<dbReference type="SMART" id="SM00271">
    <property type="entry name" value="DnaJ"/>
    <property type="match status" value="1"/>
</dbReference>
<dbReference type="SUPFAM" id="SSF46565">
    <property type="entry name" value="Chaperone J-domain"/>
    <property type="match status" value="1"/>
</dbReference>
<feature type="compositionally biased region" description="Basic and acidic residues" evidence="2">
    <location>
        <begin position="1020"/>
        <end position="1031"/>
    </location>
</feature>
<dbReference type="PANTHER" id="PTHR43908">
    <property type="entry name" value="AT29763P-RELATED"/>
    <property type="match status" value="1"/>
</dbReference>
<dbReference type="Pfam" id="PF00226">
    <property type="entry name" value="DnaJ"/>
    <property type="match status" value="1"/>
</dbReference>
<feature type="region of interest" description="Disordered" evidence="2">
    <location>
        <begin position="895"/>
        <end position="1048"/>
    </location>
</feature>
<dbReference type="GO" id="GO:0030544">
    <property type="term" value="F:Hsp70 protein binding"/>
    <property type="evidence" value="ECO:0007669"/>
    <property type="project" value="TreeGrafter"/>
</dbReference>